<organism evidence="3 4">
    <name type="scientific">Tropicimonas aquimaris</name>
    <dbReference type="NCBI Taxonomy" id="914152"/>
    <lineage>
        <taxon>Bacteria</taxon>
        <taxon>Pseudomonadati</taxon>
        <taxon>Pseudomonadota</taxon>
        <taxon>Alphaproteobacteria</taxon>
        <taxon>Rhodobacterales</taxon>
        <taxon>Roseobacteraceae</taxon>
        <taxon>Tropicimonas</taxon>
    </lineage>
</organism>
<evidence type="ECO:0000313" key="3">
    <source>
        <dbReference type="EMBL" id="MFD0979751.1"/>
    </source>
</evidence>
<evidence type="ECO:0000259" key="2">
    <source>
        <dbReference type="Pfam" id="PF14534"/>
    </source>
</evidence>
<comment type="caution">
    <text evidence="3">The sequence shown here is derived from an EMBL/GenBank/DDBJ whole genome shotgun (WGS) entry which is preliminary data.</text>
</comment>
<keyword evidence="1" id="KW-0732">Signal</keyword>
<dbReference type="Proteomes" id="UP001597108">
    <property type="component" value="Unassembled WGS sequence"/>
</dbReference>
<evidence type="ECO:0000256" key="1">
    <source>
        <dbReference type="SAM" id="SignalP"/>
    </source>
</evidence>
<sequence length="156" mass="17012">MRQHRWTNCALAACSAVALGVGTALPAYADDAADKAAIRGLWQTYSAARVEADAATWLTLWDAEGIQMPPGSPARGFEVLQESVPKAFVPGAVTAMEIEPIDIEVAGDWAFARGVYSSTRMRDGQEVQLDGKFLTILKRQDDGAWKIYRDCFNSND</sequence>
<dbReference type="EMBL" id="JBHTJT010000008">
    <property type="protein sequence ID" value="MFD0979751.1"/>
    <property type="molecule type" value="Genomic_DNA"/>
</dbReference>
<dbReference type="Gene3D" id="3.10.450.50">
    <property type="match status" value="1"/>
</dbReference>
<dbReference type="InterPro" id="IPR032710">
    <property type="entry name" value="NTF2-like_dom_sf"/>
</dbReference>
<keyword evidence="4" id="KW-1185">Reference proteome</keyword>
<dbReference type="InterPro" id="IPR011944">
    <property type="entry name" value="Steroid_delta5-4_isomerase"/>
</dbReference>
<name>A0ABW3INQ7_9RHOB</name>
<dbReference type="RefSeq" id="WP_386074070.1">
    <property type="nucleotide sequence ID" value="NZ_JBHTJT010000008.1"/>
</dbReference>
<dbReference type="InterPro" id="IPR027843">
    <property type="entry name" value="DUF4440"/>
</dbReference>
<dbReference type="Pfam" id="PF14534">
    <property type="entry name" value="DUF4440"/>
    <property type="match status" value="1"/>
</dbReference>
<feature type="chain" id="PRO_5046675685" evidence="1">
    <location>
        <begin position="30"/>
        <end position="156"/>
    </location>
</feature>
<accession>A0ABW3INQ7</accession>
<feature type="signal peptide" evidence="1">
    <location>
        <begin position="1"/>
        <end position="29"/>
    </location>
</feature>
<feature type="domain" description="DUF4440" evidence="2">
    <location>
        <begin position="38"/>
        <end position="147"/>
    </location>
</feature>
<dbReference type="SUPFAM" id="SSF54427">
    <property type="entry name" value="NTF2-like"/>
    <property type="match status" value="1"/>
</dbReference>
<evidence type="ECO:0000313" key="4">
    <source>
        <dbReference type="Proteomes" id="UP001597108"/>
    </source>
</evidence>
<reference evidence="4" key="1">
    <citation type="journal article" date="2019" name="Int. J. Syst. Evol. Microbiol.">
        <title>The Global Catalogue of Microorganisms (GCM) 10K type strain sequencing project: providing services to taxonomists for standard genome sequencing and annotation.</title>
        <authorList>
            <consortium name="The Broad Institute Genomics Platform"/>
            <consortium name="The Broad Institute Genome Sequencing Center for Infectious Disease"/>
            <person name="Wu L."/>
            <person name="Ma J."/>
        </authorList>
    </citation>
    <scope>NUCLEOTIDE SEQUENCE [LARGE SCALE GENOMIC DNA]</scope>
    <source>
        <strain evidence="4">CCUG 60524</strain>
    </source>
</reference>
<gene>
    <name evidence="3" type="ORF">ACFQ2S_08810</name>
</gene>
<proteinExistence type="predicted"/>
<dbReference type="NCBIfam" id="TIGR02246">
    <property type="entry name" value="SgcJ/EcaC family oxidoreductase"/>
    <property type="match status" value="1"/>
</dbReference>
<protein>
    <submittedName>
        <fullName evidence="3">YybH family protein</fullName>
    </submittedName>
</protein>